<feature type="signal peptide" evidence="2">
    <location>
        <begin position="1"/>
        <end position="24"/>
    </location>
</feature>
<dbReference type="PROSITE" id="PS51257">
    <property type="entry name" value="PROKAR_LIPOPROTEIN"/>
    <property type="match status" value="1"/>
</dbReference>
<dbReference type="Pfam" id="PF13176">
    <property type="entry name" value="TPR_7"/>
    <property type="match status" value="1"/>
</dbReference>
<feature type="repeat" description="TPR" evidence="1">
    <location>
        <begin position="179"/>
        <end position="212"/>
    </location>
</feature>
<accession>A0A1I3N3I5</accession>
<evidence type="ECO:0000313" key="4">
    <source>
        <dbReference type="Proteomes" id="UP000199377"/>
    </source>
</evidence>
<dbReference type="PANTHER" id="PTHR44809">
    <property type="match status" value="1"/>
</dbReference>
<dbReference type="Gene3D" id="1.25.40.10">
    <property type="entry name" value="Tetratricopeptide repeat domain"/>
    <property type="match status" value="2"/>
</dbReference>
<dbReference type="PROSITE" id="PS50005">
    <property type="entry name" value="TPR"/>
    <property type="match status" value="1"/>
</dbReference>
<keyword evidence="4" id="KW-1185">Reference proteome</keyword>
<dbReference type="Proteomes" id="UP000199377">
    <property type="component" value="Unassembled WGS sequence"/>
</dbReference>
<dbReference type="STRING" id="1114924.SAMN05216258_112107"/>
<evidence type="ECO:0000313" key="3">
    <source>
        <dbReference type="EMBL" id="SFJ03590.1"/>
    </source>
</evidence>
<dbReference type="SMART" id="SM00028">
    <property type="entry name" value="TPR"/>
    <property type="match status" value="3"/>
</dbReference>
<name>A0A1I3N3I5_9RHOB</name>
<proteinExistence type="predicted"/>
<organism evidence="3 4">
    <name type="scientific">Albimonas pacifica</name>
    <dbReference type="NCBI Taxonomy" id="1114924"/>
    <lineage>
        <taxon>Bacteria</taxon>
        <taxon>Pseudomonadati</taxon>
        <taxon>Pseudomonadota</taxon>
        <taxon>Alphaproteobacteria</taxon>
        <taxon>Rhodobacterales</taxon>
        <taxon>Paracoccaceae</taxon>
        <taxon>Albimonas</taxon>
    </lineage>
</organism>
<evidence type="ECO:0000256" key="1">
    <source>
        <dbReference type="PROSITE-ProRule" id="PRU00339"/>
    </source>
</evidence>
<dbReference type="RefSeq" id="WP_092864624.1">
    <property type="nucleotide sequence ID" value="NZ_FOQH01000012.1"/>
</dbReference>
<dbReference type="PANTHER" id="PTHR44809:SF1">
    <property type="entry name" value="PROTEIN O-MANNOSYL-TRANSFERASE TMTC1"/>
    <property type="match status" value="1"/>
</dbReference>
<protein>
    <submittedName>
        <fullName evidence="3">Pentatricopeptide repeat domain-containing protein (PPR motif)</fullName>
    </submittedName>
</protein>
<dbReference type="InterPro" id="IPR019734">
    <property type="entry name" value="TPR_rpt"/>
</dbReference>
<dbReference type="OrthoDB" id="7819234at2"/>
<gene>
    <name evidence="3" type="ORF">SAMN05216258_112107</name>
</gene>
<dbReference type="AlphaFoldDB" id="A0A1I3N3I5"/>
<dbReference type="SUPFAM" id="SSF48452">
    <property type="entry name" value="TPR-like"/>
    <property type="match status" value="1"/>
</dbReference>
<evidence type="ECO:0000256" key="2">
    <source>
        <dbReference type="SAM" id="SignalP"/>
    </source>
</evidence>
<dbReference type="InterPro" id="IPR011990">
    <property type="entry name" value="TPR-like_helical_dom_sf"/>
</dbReference>
<dbReference type="InterPro" id="IPR052943">
    <property type="entry name" value="TMTC_O-mannosyl-trnsfr"/>
</dbReference>
<reference evidence="3 4" key="1">
    <citation type="submission" date="2016-10" db="EMBL/GenBank/DDBJ databases">
        <authorList>
            <person name="de Groot N.N."/>
        </authorList>
    </citation>
    <scope>NUCLEOTIDE SEQUENCE [LARGE SCALE GENOMIC DNA]</scope>
    <source>
        <strain evidence="3 4">CGMCC 1.11030</strain>
    </source>
</reference>
<dbReference type="EMBL" id="FOQH01000012">
    <property type="protein sequence ID" value="SFJ03590.1"/>
    <property type="molecule type" value="Genomic_DNA"/>
</dbReference>
<sequence length="289" mass="31691">MTPNLRRLALATVLLGSPLLAACAGDLPRTAVDGDAERADNRNPLDEASINEIMLTVAGADEAVAYFRDALTSDPESPSLRRGLARSLARAGRYAEARTVFRDLVEAGQAMPRDHVEYALTLARLDMWPEAEAEAQKAPADYQSDRRTLLEALMADHRQDWAAADLAWERARALSPQPAAVLNNWGVSKMARGAFGEAERMFEQALVYDPSLFSAKNNLAIANGLQRRYRLPVVTLTDEEKSVLLHNLAVIALRQGDREMAESLLQQSLDAHPAYYQPAAEKLAALRGS</sequence>
<feature type="chain" id="PRO_5011612638" evidence="2">
    <location>
        <begin position="25"/>
        <end position="289"/>
    </location>
</feature>
<keyword evidence="2" id="KW-0732">Signal</keyword>
<keyword evidence="1" id="KW-0802">TPR repeat</keyword>
<dbReference type="Pfam" id="PF14559">
    <property type="entry name" value="TPR_19"/>
    <property type="match status" value="1"/>
</dbReference>